<dbReference type="AlphaFoldDB" id="A0A844HGT6"/>
<evidence type="ECO:0000313" key="5">
    <source>
        <dbReference type="Proteomes" id="UP000449846"/>
    </source>
</evidence>
<gene>
    <name evidence="4" type="ORF">GL300_07135</name>
</gene>
<dbReference type="InterPro" id="IPR002347">
    <property type="entry name" value="SDR_fam"/>
</dbReference>
<evidence type="ECO:0000259" key="3">
    <source>
        <dbReference type="SMART" id="SM00822"/>
    </source>
</evidence>
<dbReference type="FunFam" id="3.40.50.720:FF:000084">
    <property type="entry name" value="Short-chain dehydrogenase reductase"/>
    <property type="match status" value="1"/>
</dbReference>
<dbReference type="InterPro" id="IPR003560">
    <property type="entry name" value="DHB_DH"/>
</dbReference>
<comment type="caution">
    <text evidence="4">The sequence shown here is derived from an EMBL/GenBank/DDBJ whole genome shotgun (WGS) entry which is preliminary data.</text>
</comment>
<dbReference type="InterPro" id="IPR057326">
    <property type="entry name" value="KR_dom"/>
</dbReference>
<dbReference type="SMART" id="SM00822">
    <property type="entry name" value="PKS_KR"/>
    <property type="match status" value="1"/>
</dbReference>
<dbReference type="RefSeq" id="WP_155038913.1">
    <property type="nucleotide sequence ID" value="NZ_WMIG01000002.1"/>
</dbReference>
<dbReference type="Gene3D" id="3.40.50.720">
    <property type="entry name" value="NAD(P)-binding Rossmann-like Domain"/>
    <property type="match status" value="1"/>
</dbReference>
<evidence type="ECO:0000313" key="4">
    <source>
        <dbReference type="EMBL" id="MTH58986.1"/>
    </source>
</evidence>
<reference evidence="4 5" key="1">
    <citation type="submission" date="2019-11" db="EMBL/GenBank/DDBJ databases">
        <authorList>
            <person name="Dong K."/>
        </authorList>
    </citation>
    <scope>NUCLEOTIDE SEQUENCE [LARGE SCALE GENOMIC DNA]</scope>
    <source>
        <strain evidence="4 5">NBRC 112902</strain>
    </source>
</reference>
<dbReference type="PROSITE" id="PS00061">
    <property type="entry name" value="ADH_SHORT"/>
    <property type="match status" value="1"/>
</dbReference>
<accession>A0A844HGT6</accession>
<evidence type="ECO:0000256" key="2">
    <source>
        <dbReference type="ARBA" id="ARBA00023002"/>
    </source>
</evidence>
<sequence length="256" mass="25534">MRLSGFEGHLAIVTGAAGGIGLAVTRALLDAGATVVATDTAAALAAPLPKGAIPRALDVRDGAAVEALVAEAEAAHGPLKLGVHAAGVLAIGPLVDLPQTEWDRVIGTNLTGTFNVTRTFGRAMAGNGGGALVAVSSNAAGIPRQNMGAYAASKAAATMLVRCLGLELAGSGVRCNIVAPGSTLTPMQTGMWTEDGGAGERAVIEGSLNAYRTGIPLKKLATPEDIAGAVMYLLSDQAGHVTMADLYVDGGATLRA</sequence>
<comment type="similarity">
    <text evidence="1">Belongs to the short-chain dehydrogenases/reductases (SDR) family.</text>
</comment>
<dbReference type="InterPro" id="IPR020904">
    <property type="entry name" value="Sc_DH/Rdtase_CS"/>
</dbReference>
<dbReference type="GO" id="GO:0016616">
    <property type="term" value="F:oxidoreductase activity, acting on the CH-OH group of donors, NAD or NADP as acceptor"/>
    <property type="evidence" value="ECO:0007669"/>
    <property type="project" value="TreeGrafter"/>
</dbReference>
<dbReference type="SUPFAM" id="SSF51735">
    <property type="entry name" value="NAD(P)-binding Rossmann-fold domains"/>
    <property type="match status" value="1"/>
</dbReference>
<protein>
    <submittedName>
        <fullName evidence="4">SDR family oxidoreductase</fullName>
    </submittedName>
</protein>
<dbReference type="GO" id="GO:0019290">
    <property type="term" value="P:siderophore biosynthetic process"/>
    <property type="evidence" value="ECO:0007669"/>
    <property type="project" value="InterPro"/>
</dbReference>
<evidence type="ECO:0000256" key="1">
    <source>
        <dbReference type="ARBA" id="ARBA00006484"/>
    </source>
</evidence>
<dbReference type="Pfam" id="PF13561">
    <property type="entry name" value="adh_short_C2"/>
    <property type="match status" value="1"/>
</dbReference>
<dbReference type="PANTHER" id="PTHR42760:SF115">
    <property type="entry name" value="3-OXOACYL-[ACYL-CARRIER-PROTEIN] REDUCTASE FABG"/>
    <property type="match status" value="1"/>
</dbReference>
<feature type="domain" description="Ketoreductase" evidence="3">
    <location>
        <begin position="9"/>
        <end position="183"/>
    </location>
</feature>
<dbReference type="Proteomes" id="UP000449846">
    <property type="component" value="Unassembled WGS sequence"/>
</dbReference>
<dbReference type="EMBL" id="WMIG01000002">
    <property type="protein sequence ID" value="MTH58986.1"/>
    <property type="molecule type" value="Genomic_DNA"/>
</dbReference>
<dbReference type="PANTHER" id="PTHR42760">
    <property type="entry name" value="SHORT-CHAIN DEHYDROGENASES/REDUCTASES FAMILY MEMBER"/>
    <property type="match status" value="1"/>
</dbReference>
<keyword evidence="2" id="KW-0560">Oxidoreductase</keyword>
<dbReference type="PRINTS" id="PR01397">
    <property type="entry name" value="DHBDHDRGNASE"/>
</dbReference>
<keyword evidence="5" id="KW-1185">Reference proteome</keyword>
<proteinExistence type="inferred from homology"/>
<dbReference type="InterPro" id="IPR036291">
    <property type="entry name" value="NAD(P)-bd_dom_sf"/>
</dbReference>
<dbReference type="OrthoDB" id="9779623at2"/>
<dbReference type="GO" id="GO:0008667">
    <property type="term" value="F:2,3-dihydro-2,3-dihydroxybenzoate dehydrogenase activity"/>
    <property type="evidence" value="ECO:0007669"/>
    <property type="project" value="InterPro"/>
</dbReference>
<name>A0A844HGT6_9RHOB</name>
<organism evidence="4 5">
    <name type="scientific">Paracoccus litorisediminis</name>
    <dbReference type="NCBI Taxonomy" id="2006130"/>
    <lineage>
        <taxon>Bacteria</taxon>
        <taxon>Pseudomonadati</taxon>
        <taxon>Pseudomonadota</taxon>
        <taxon>Alphaproteobacteria</taxon>
        <taxon>Rhodobacterales</taxon>
        <taxon>Paracoccaceae</taxon>
        <taxon>Paracoccus</taxon>
    </lineage>
</organism>